<dbReference type="SUPFAM" id="SSF51445">
    <property type="entry name" value="(Trans)glycosidases"/>
    <property type="match status" value="2"/>
</dbReference>
<evidence type="ECO:0000313" key="5">
    <source>
        <dbReference type="EMBL" id="KAK9915311.1"/>
    </source>
</evidence>
<dbReference type="Proteomes" id="UP001491310">
    <property type="component" value="Unassembled WGS sequence"/>
</dbReference>
<proteinExistence type="inferred from homology"/>
<gene>
    <name evidence="5" type="ORF">WJX75_007444</name>
</gene>
<protein>
    <recommendedName>
        <fullName evidence="2">galactinol--sucrose galactosyltransferase</fullName>
        <ecNumber evidence="2">2.4.1.82</ecNumber>
    </recommendedName>
</protein>
<accession>A0ABR2YUF7</accession>
<dbReference type="PANTHER" id="PTHR31268">
    <property type="match status" value="1"/>
</dbReference>
<comment type="catalytic activity">
    <reaction evidence="4">
        <text>alpha-D-galactosyl-(1-&gt;3)-1D-myo-inositol + sucrose = raffinose + myo-inositol</text>
        <dbReference type="Rhea" id="RHEA:20161"/>
        <dbReference type="ChEBI" id="CHEBI:16634"/>
        <dbReference type="ChEBI" id="CHEBI:17268"/>
        <dbReference type="ChEBI" id="CHEBI:17505"/>
        <dbReference type="ChEBI" id="CHEBI:17992"/>
        <dbReference type="EC" id="2.4.1.82"/>
    </reaction>
</comment>
<dbReference type="InterPro" id="IPR013785">
    <property type="entry name" value="Aldolase_TIM"/>
</dbReference>
<dbReference type="EMBL" id="JALJOT010000005">
    <property type="protein sequence ID" value="KAK9915311.1"/>
    <property type="molecule type" value="Genomic_DNA"/>
</dbReference>
<evidence type="ECO:0000256" key="2">
    <source>
        <dbReference type="ARBA" id="ARBA00012708"/>
    </source>
</evidence>
<comment type="caution">
    <text evidence="5">The sequence shown here is derived from an EMBL/GenBank/DDBJ whole genome shotgun (WGS) entry which is preliminary data.</text>
</comment>
<evidence type="ECO:0000256" key="3">
    <source>
        <dbReference type="ARBA" id="ARBA00023277"/>
    </source>
</evidence>
<dbReference type="PANTHER" id="PTHR31268:SF32">
    <property type="entry name" value="GALACTINOL--SUCROSE GALACTOSYLTRANSFERASE 2-RELATED"/>
    <property type="match status" value="1"/>
</dbReference>
<reference evidence="5 6" key="1">
    <citation type="journal article" date="2024" name="Nat. Commun.">
        <title>Phylogenomics reveals the evolutionary origins of lichenization in chlorophyte algae.</title>
        <authorList>
            <person name="Puginier C."/>
            <person name="Libourel C."/>
            <person name="Otte J."/>
            <person name="Skaloud P."/>
            <person name="Haon M."/>
            <person name="Grisel S."/>
            <person name="Petersen M."/>
            <person name="Berrin J.G."/>
            <person name="Delaux P.M."/>
            <person name="Dal Grande F."/>
            <person name="Keller J."/>
        </authorList>
    </citation>
    <scope>NUCLEOTIDE SEQUENCE [LARGE SCALE GENOMIC DNA]</scope>
    <source>
        <strain evidence="5 6">SAG 216-7</strain>
    </source>
</reference>
<dbReference type="Gene3D" id="3.20.20.70">
    <property type="entry name" value="Aldolase class I"/>
    <property type="match status" value="1"/>
</dbReference>
<keyword evidence="6" id="KW-1185">Reference proteome</keyword>
<dbReference type="InterPro" id="IPR017853">
    <property type="entry name" value="GH"/>
</dbReference>
<dbReference type="Pfam" id="PF05691">
    <property type="entry name" value="Raffinose_syn"/>
    <property type="match status" value="2"/>
</dbReference>
<dbReference type="InterPro" id="IPR008811">
    <property type="entry name" value="Glycosyl_hydrolases_36"/>
</dbReference>
<evidence type="ECO:0000256" key="4">
    <source>
        <dbReference type="ARBA" id="ARBA00049426"/>
    </source>
</evidence>
<organism evidence="5 6">
    <name type="scientific">Coccomyxa subellipsoidea</name>
    <dbReference type="NCBI Taxonomy" id="248742"/>
    <lineage>
        <taxon>Eukaryota</taxon>
        <taxon>Viridiplantae</taxon>
        <taxon>Chlorophyta</taxon>
        <taxon>core chlorophytes</taxon>
        <taxon>Trebouxiophyceae</taxon>
        <taxon>Trebouxiophyceae incertae sedis</taxon>
        <taxon>Coccomyxaceae</taxon>
        <taxon>Coccomyxa</taxon>
    </lineage>
</organism>
<sequence length="901" mass="95761">MRTTLAVSASAATLALPQIEVPAQEKAPATSLPVKYADGALSAGGCAFIQKLGPSFFLNAEAAPDVGILLGLMASDGRPTSIEETTLGQLACDRFLACARIKIYWMAPEWGASADQLPHETQFLLLQLSPGGPYAILLPLIDSAKFRATLRPPRKGKDGSRDVRLRIESGDESVAASQWGGALLVAAGTDPYDLVNSAVAAAAQLSGGAKPRLSKQQPDFVGSFGWCTWDAFYSQVSAQGINEGLQALKDGGVPPKLLIVDDGWQSTDLDQALRPPASEAELLQTEHEVLMATAKLASKGNSTPFDELANQASLQNGAGPKPEVQKSKAADQPRGVLATSWHKVQGFFTGILVALITYLYMMFIEHAPPGSWRISWFTKQSKGKLRTTILHFYAQTSDHVKRLSSVAANGKFSAADSGMDAPPARPEAMASVVATLRERFGLEHVFCWHSLYGYWAGIAPDAPGMAAYDPQLVWPEPTQGVLDVDPCFAWNCQVVAGVGVARDIRHLYHDMHSYLAGAGVDGVKVDCQSTLDMIGSSLGGGPALAAGYHAALEDSVATHFPGNACINCMCHSSSDLYRMSDTALARSSDDFWPRDPASHTTHVAVNALNSLFMSPLVQPDWDMFHSKHPAALMHARARVVSGGPVYVSDRPGVHDFELLKRVVLPDGSVLLAAQPGRPTADCLFTDVMRDGRSLLKVWTTNASGSGLIGIFNVQGSHWSRSRRQFVTHNSGAQTLTTEVRPADIPAFAAAAASSDACSDSGRFVMYSDAQKALWVVDAAGATPVQLSRGESDLITIVPMTEVKGLCIAPIGLTDMLNTGASVQRFSCTAAGNNGAQGVRATASLRGCGRLLLYSTCAPAAATVDGAPVEFEFEAEQRTVSLMVPRTDSLLCTVCLDYALAG</sequence>
<dbReference type="EC" id="2.4.1.82" evidence="2"/>
<evidence type="ECO:0000313" key="6">
    <source>
        <dbReference type="Proteomes" id="UP001491310"/>
    </source>
</evidence>
<evidence type="ECO:0000256" key="1">
    <source>
        <dbReference type="ARBA" id="ARBA00007240"/>
    </source>
</evidence>
<name>A0ABR2YUF7_9CHLO</name>
<comment type="similarity">
    <text evidence="1">Belongs to the glycosyl hydrolases 36 family.</text>
</comment>
<keyword evidence="3" id="KW-0119">Carbohydrate metabolism</keyword>